<evidence type="ECO:0000313" key="12">
    <source>
        <dbReference type="EMBL" id="TYP89499.1"/>
    </source>
</evidence>
<reference evidence="12 14" key="3">
    <citation type="submission" date="2019-07" db="EMBL/GenBank/DDBJ databases">
        <title>Active sludge and wastewater microbial communities from Klosterneuburg, Austria.</title>
        <authorList>
            <person name="Wagner M."/>
        </authorList>
    </citation>
    <scope>NUCLEOTIDE SEQUENCE [LARGE SCALE GENOMIC DNA]</scope>
    <source>
        <strain evidence="12 14">Nm2</strain>
    </source>
</reference>
<feature type="coiled-coil region" evidence="6">
    <location>
        <begin position="34"/>
        <end position="75"/>
    </location>
</feature>
<keyword evidence="8" id="KW-0812">Transmembrane</keyword>
<reference evidence="13" key="1">
    <citation type="submission" date="2015-05" db="EMBL/GenBank/DDBJ databases">
        <title>Draft genome of Nitrosomonas communis strain Nm2.</title>
        <authorList>
            <person name="Kozlowski J.A."/>
            <person name="Kits K.D."/>
            <person name="Stein L.Y."/>
        </authorList>
    </citation>
    <scope>NUCLEOTIDE SEQUENCE [LARGE SCALE GENOMIC DNA]</scope>
    <source>
        <strain evidence="13">Nm2</strain>
    </source>
</reference>
<evidence type="ECO:0000259" key="9">
    <source>
        <dbReference type="Pfam" id="PF23892"/>
    </source>
</evidence>
<dbReference type="Gene3D" id="1.25.40.10">
    <property type="entry name" value="Tetratricopeptide repeat domain"/>
    <property type="match status" value="1"/>
</dbReference>
<keyword evidence="8" id="KW-1133">Transmembrane helix</keyword>
<name>A0A0F7KGG0_9PROT</name>
<evidence type="ECO:0000256" key="2">
    <source>
        <dbReference type="ARBA" id="ARBA00022737"/>
    </source>
</evidence>
<feature type="repeat" description="TPR" evidence="5">
    <location>
        <begin position="241"/>
        <end position="274"/>
    </location>
</feature>
<dbReference type="AlphaFoldDB" id="A0A0F7KGG0"/>
<organism evidence="11 13">
    <name type="scientific">Nitrosomonas communis</name>
    <dbReference type="NCBI Taxonomy" id="44574"/>
    <lineage>
        <taxon>Bacteria</taxon>
        <taxon>Pseudomonadati</taxon>
        <taxon>Pseudomonadota</taxon>
        <taxon>Betaproteobacteria</taxon>
        <taxon>Nitrosomonadales</taxon>
        <taxon>Nitrosomonadaceae</taxon>
        <taxon>Nitrosomonas</taxon>
    </lineage>
</organism>
<comment type="subcellular location">
    <subcellularLocation>
        <location evidence="1">Cell envelope</location>
    </subcellularLocation>
</comment>
<feature type="repeat" description="TPR" evidence="5">
    <location>
        <begin position="170"/>
        <end position="203"/>
    </location>
</feature>
<evidence type="ECO:0000313" key="13">
    <source>
        <dbReference type="Proteomes" id="UP000034156"/>
    </source>
</evidence>
<dbReference type="NCBIfam" id="TIGR03142">
    <property type="entry name" value="cytochro_ccmI"/>
    <property type="match status" value="1"/>
</dbReference>
<dbReference type="Proteomes" id="UP000034156">
    <property type="component" value="Chromosome"/>
</dbReference>
<dbReference type="InterPro" id="IPR056413">
    <property type="entry name" value="TPR_CcmH_CycH"/>
</dbReference>
<dbReference type="PATRIC" id="fig|44574.3.peg.2764"/>
<evidence type="ECO:0000313" key="14">
    <source>
        <dbReference type="Proteomes" id="UP000324176"/>
    </source>
</evidence>
<evidence type="ECO:0000256" key="7">
    <source>
        <dbReference type="SAM" id="MobiDB-lite"/>
    </source>
</evidence>
<evidence type="ECO:0000256" key="3">
    <source>
        <dbReference type="ARBA" id="ARBA00022748"/>
    </source>
</evidence>
<keyword evidence="3" id="KW-0201">Cytochrome c-type biogenesis</keyword>
<dbReference type="OrthoDB" id="9776053at2"/>
<keyword evidence="4 5" id="KW-0802">TPR repeat</keyword>
<dbReference type="SMART" id="SM00028">
    <property type="entry name" value="TPR"/>
    <property type="match status" value="2"/>
</dbReference>
<dbReference type="EMBL" id="CP011451">
    <property type="protein sequence ID" value="AKH38253.1"/>
    <property type="molecule type" value="Genomic_DNA"/>
</dbReference>
<keyword evidence="6" id="KW-0175">Coiled coil</keyword>
<dbReference type="InterPro" id="IPR051263">
    <property type="entry name" value="C-type_cytochrome_biogenesis"/>
</dbReference>
<dbReference type="Pfam" id="PF23914">
    <property type="entry name" value="TPR_CcmH_CycH"/>
    <property type="match status" value="1"/>
</dbReference>
<accession>A0A0F7KGG0</accession>
<feature type="compositionally biased region" description="Polar residues" evidence="7">
    <location>
        <begin position="317"/>
        <end position="330"/>
    </location>
</feature>
<dbReference type="Pfam" id="PF23892">
    <property type="entry name" value="Ig_CycH"/>
    <property type="match status" value="1"/>
</dbReference>
<dbReference type="InterPro" id="IPR017560">
    <property type="entry name" value="Cyt_c_biogenesis_CcmI"/>
</dbReference>
<evidence type="ECO:0000256" key="5">
    <source>
        <dbReference type="PROSITE-ProRule" id="PRU00339"/>
    </source>
</evidence>
<keyword evidence="8" id="KW-0472">Membrane</keyword>
<dbReference type="GO" id="GO:0030313">
    <property type="term" value="C:cell envelope"/>
    <property type="evidence" value="ECO:0007669"/>
    <property type="project" value="UniProtKB-SubCell"/>
</dbReference>
<dbReference type="SUPFAM" id="SSF48452">
    <property type="entry name" value="TPR-like"/>
    <property type="match status" value="1"/>
</dbReference>
<dbReference type="InterPro" id="IPR056412">
    <property type="entry name" value="Ig_CycH"/>
</dbReference>
<keyword evidence="13" id="KW-1185">Reference proteome</keyword>
<dbReference type="PROSITE" id="PS50005">
    <property type="entry name" value="TPR"/>
    <property type="match status" value="2"/>
</dbReference>
<dbReference type="PANTHER" id="PTHR47870">
    <property type="entry name" value="CYTOCHROME C-TYPE BIOGENESIS PROTEIN CCMH"/>
    <property type="match status" value="1"/>
</dbReference>
<protein>
    <submittedName>
        <fullName evidence="11">Cytochrome C biogenesis protein</fullName>
    </submittedName>
    <submittedName>
        <fullName evidence="12">Cytochrome c-type biogenesis protein CcmH</fullName>
    </submittedName>
</protein>
<evidence type="ECO:0000313" key="11">
    <source>
        <dbReference type="EMBL" id="AKH38253.1"/>
    </source>
</evidence>
<dbReference type="PANTHER" id="PTHR47870:SF1">
    <property type="entry name" value="CYTOCHROME C-TYPE BIOGENESIS PROTEIN CCMH"/>
    <property type="match status" value="1"/>
</dbReference>
<evidence type="ECO:0000256" key="6">
    <source>
        <dbReference type="SAM" id="Coils"/>
    </source>
</evidence>
<sequence length="445" mass="48052">MTSFWVVAGIFIVAALMFVLPTLLRKRQDKIELLERETANIAIYRDQLAELDNDLRNDILSKEQYEKSKQELQKRMLQDLATSSKNPATSSMIKGQGVVTSVVVIFAVPLTAISLYMVLGDTRGLLPQSQLASVTQSHAQDMAGMPSSHSEIKSVVDNLVARLKENPGDIEGWVMLGRTYAIMGQYQEASATYAKLTEIIPDSAQLLSDYADVLAMTNNGSLIGKPAELINQALKIDPNYPKALALAGTVEFEQKKYDQAAAFWEKLLSVIPADSQLAQSVNESIAQAKSLASEGKDSAPMQLAKNSNIDTDLPVEKNQQSQSDKSDNTAKAATITGTVSLSPALASKVSPNDTVFVFARAKTGPKMPLAILKLTVKDLPTTFTLNDDMAMTPTMKMSSFPEVVIGGRITKSGQAVPASGDLEGFSKPVKLGDKDIAVVIDQVIP</sequence>
<evidence type="ECO:0000256" key="8">
    <source>
        <dbReference type="SAM" id="Phobius"/>
    </source>
</evidence>
<feature type="region of interest" description="Disordered" evidence="7">
    <location>
        <begin position="307"/>
        <end position="330"/>
    </location>
</feature>
<evidence type="ECO:0000256" key="4">
    <source>
        <dbReference type="ARBA" id="ARBA00022803"/>
    </source>
</evidence>
<evidence type="ECO:0000259" key="10">
    <source>
        <dbReference type="Pfam" id="PF23914"/>
    </source>
</evidence>
<feature type="transmembrane region" description="Helical" evidence="8">
    <location>
        <begin position="98"/>
        <end position="119"/>
    </location>
</feature>
<dbReference type="InterPro" id="IPR011990">
    <property type="entry name" value="TPR-like_helical_dom_sf"/>
</dbReference>
<feature type="transmembrane region" description="Helical" evidence="8">
    <location>
        <begin position="6"/>
        <end position="24"/>
    </location>
</feature>
<gene>
    <name evidence="11" type="ORF">AAW31_11340</name>
    <name evidence="12" type="ORF">BCL69_101616</name>
</gene>
<dbReference type="GO" id="GO:0017004">
    <property type="term" value="P:cytochrome complex assembly"/>
    <property type="evidence" value="ECO:0007669"/>
    <property type="project" value="UniProtKB-KW"/>
</dbReference>
<proteinExistence type="predicted"/>
<keyword evidence="2" id="KW-0677">Repeat</keyword>
<dbReference type="EMBL" id="VNHT01000016">
    <property type="protein sequence ID" value="TYP89499.1"/>
    <property type="molecule type" value="Genomic_DNA"/>
</dbReference>
<feature type="domain" description="Cytochrome c-type biogenesis protein H Ig-like" evidence="9">
    <location>
        <begin position="335"/>
        <end position="441"/>
    </location>
</feature>
<feature type="domain" description="Cytochrome c-type biogenesis protein H TPR" evidence="10">
    <location>
        <begin position="139"/>
        <end position="276"/>
    </location>
</feature>
<dbReference type="RefSeq" id="WP_046850308.1">
    <property type="nucleotide sequence ID" value="NZ_CBDIPD010000077.1"/>
</dbReference>
<evidence type="ECO:0000256" key="1">
    <source>
        <dbReference type="ARBA" id="ARBA00004196"/>
    </source>
</evidence>
<dbReference type="Proteomes" id="UP000324176">
    <property type="component" value="Unassembled WGS sequence"/>
</dbReference>
<dbReference type="InterPro" id="IPR019734">
    <property type="entry name" value="TPR_rpt"/>
</dbReference>
<dbReference type="KEGG" id="nco:AAW31_11340"/>
<reference evidence="11 13" key="2">
    <citation type="journal article" date="2016" name="Genome Announc.">
        <title>Genome Sequence of Nitrosomonas communis Strain Nm2, a Mesophilic Ammonia-Oxidizing Bacterium Isolated from Mediterranean Soil.</title>
        <authorList>
            <person name="Kozlowski J.A."/>
            <person name="Kits K.D."/>
            <person name="Stein L.Y."/>
        </authorList>
    </citation>
    <scope>NUCLEOTIDE SEQUENCE [LARGE SCALE GENOMIC DNA]</scope>
    <source>
        <strain evidence="11 13">Nm2</strain>
    </source>
</reference>